<dbReference type="InterPro" id="IPR051829">
    <property type="entry name" value="Multiheme_Cytochr_ET"/>
</dbReference>
<evidence type="ECO:0000256" key="4">
    <source>
        <dbReference type="ARBA" id="ARBA00022729"/>
    </source>
</evidence>
<evidence type="ECO:0000256" key="6">
    <source>
        <dbReference type="ARBA" id="ARBA00023004"/>
    </source>
</evidence>
<evidence type="ECO:0000313" key="8">
    <source>
        <dbReference type="EMBL" id="KKL84273.1"/>
    </source>
</evidence>
<evidence type="ECO:0000256" key="3">
    <source>
        <dbReference type="ARBA" id="ARBA00022723"/>
    </source>
</evidence>
<dbReference type="InterPro" id="IPR038266">
    <property type="entry name" value="NapC/NirT_cytc_sf"/>
</dbReference>
<proteinExistence type="predicted"/>
<sequence length="229" mass="26061">ITCTACHVETGLAPLAYEKGVEGGLGLIDEFFPKHRPINIESHLGFEKMTKNPCERCHNMKNRNVTPSRIFSKKMYGSGDKYHDKHLKKGIPCTVCHNRVAHKDVNEPEILKAAGYSADSEEATRNYRDGMSMTDGCFRCHAPAAEKRDHELVKKYKAEKAPKECTNCHVKELLPIGHKSNDWRAEHPALAKKDFSYCLGCHDKNARFNFEDKVYCTRCHAESFVKTFK</sequence>
<name>A0A0F9FDG6_9ZZZZ</name>
<keyword evidence="3" id="KW-0479">Metal-binding</keyword>
<dbReference type="GO" id="GO:0046872">
    <property type="term" value="F:metal ion binding"/>
    <property type="evidence" value="ECO:0007669"/>
    <property type="project" value="UniProtKB-KW"/>
</dbReference>
<organism evidence="8">
    <name type="scientific">marine sediment metagenome</name>
    <dbReference type="NCBI Taxonomy" id="412755"/>
    <lineage>
        <taxon>unclassified sequences</taxon>
        <taxon>metagenomes</taxon>
        <taxon>ecological metagenomes</taxon>
    </lineage>
</organism>
<dbReference type="InterPro" id="IPR036280">
    <property type="entry name" value="Multihaem_cyt_sf"/>
</dbReference>
<comment type="caution">
    <text evidence="8">The sequence shown here is derived from an EMBL/GenBank/DDBJ whole genome shotgun (WGS) entry which is preliminary data.</text>
</comment>
<dbReference type="Gene3D" id="1.10.3820.10">
    <property type="entry name" value="Di-heme elbow motif domain"/>
    <property type="match status" value="1"/>
</dbReference>
<reference evidence="8" key="1">
    <citation type="journal article" date="2015" name="Nature">
        <title>Complex archaea that bridge the gap between prokaryotes and eukaryotes.</title>
        <authorList>
            <person name="Spang A."/>
            <person name="Saw J.H."/>
            <person name="Jorgensen S.L."/>
            <person name="Zaremba-Niedzwiedzka K."/>
            <person name="Martijn J."/>
            <person name="Lind A.E."/>
            <person name="van Eijk R."/>
            <person name="Schleper C."/>
            <person name="Guy L."/>
            <person name="Ettema T.J."/>
        </authorList>
    </citation>
    <scope>NUCLEOTIDE SEQUENCE</scope>
</reference>
<evidence type="ECO:0000259" key="7">
    <source>
        <dbReference type="Pfam" id="PF14522"/>
    </source>
</evidence>
<dbReference type="PANTHER" id="PTHR35038">
    <property type="entry name" value="DISSIMILATORY SULFITE REDUCTASE SIRA"/>
    <property type="match status" value="1"/>
</dbReference>
<dbReference type="SUPFAM" id="SSF48695">
    <property type="entry name" value="Multiheme cytochromes"/>
    <property type="match status" value="2"/>
</dbReference>
<dbReference type="AlphaFoldDB" id="A0A0F9FDG6"/>
<evidence type="ECO:0000256" key="2">
    <source>
        <dbReference type="ARBA" id="ARBA00022617"/>
    </source>
</evidence>
<dbReference type="Gene3D" id="3.90.10.10">
    <property type="entry name" value="Cytochrome C3"/>
    <property type="match status" value="1"/>
</dbReference>
<gene>
    <name evidence="8" type="ORF">LCGC14_1966400</name>
</gene>
<feature type="non-terminal residue" evidence="8">
    <location>
        <position position="1"/>
    </location>
</feature>
<keyword evidence="5" id="KW-0249">Electron transport</keyword>
<protein>
    <recommendedName>
        <fullName evidence="7">Cytochrome c7-like domain-containing protein</fullName>
    </recommendedName>
</protein>
<keyword evidence="2" id="KW-0349">Heme</keyword>
<keyword evidence="4" id="KW-0732">Signal</keyword>
<evidence type="ECO:0000256" key="1">
    <source>
        <dbReference type="ARBA" id="ARBA00022448"/>
    </source>
</evidence>
<keyword evidence="6" id="KW-0408">Iron</keyword>
<evidence type="ECO:0000256" key="5">
    <source>
        <dbReference type="ARBA" id="ARBA00022982"/>
    </source>
</evidence>
<dbReference type="Pfam" id="PF14522">
    <property type="entry name" value="Cytochrome_C7"/>
    <property type="match status" value="1"/>
</dbReference>
<dbReference type="InterPro" id="IPR029467">
    <property type="entry name" value="Cyt_c7-like"/>
</dbReference>
<dbReference type="EMBL" id="LAZR01021747">
    <property type="protein sequence ID" value="KKL84273.1"/>
    <property type="molecule type" value="Genomic_DNA"/>
</dbReference>
<accession>A0A0F9FDG6</accession>
<keyword evidence="1" id="KW-0813">Transport</keyword>
<feature type="domain" description="Cytochrome c7-like" evidence="7">
    <location>
        <begin position="156"/>
        <end position="220"/>
    </location>
</feature>